<comment type="caution">
    <text evidence="3">The sequence shown here is derived from an EMBL/GenBank/DDBJ whole genome shotgun (WGS) entry which is preliminary data.</text>
</comment>
<dbReference type="EMBL" id="CAAE01014663">
    <property type="protein sequence ID" value="CAG01869.1"/>
    <property type="molecule type" value="Genomic_DNA"/>
</dbReference>
<dbReference type="AlphaFoldDB" id="Q4SBW3"/>
<dbReference type="Gene3D" id="2.60.200.20">
    <property type="match status" value="1"/>
</dbReference>
<dbReference type="KEGG" id="tng:GSTEN00020786G001"/>
<protein>
    <submittedName>
        <fullName evidence="3">(spotted green pufferfish) hypothetical protein</fullName>
    </submittedName>
</protein>
<evidence type="ECO:0000259" key="2">
    <source>
        <dbReference type="PROSITE" id="PS50006"/>
    </source>
</evidence>
<dbReference type="PANTHER" id="PTHR23106">
    <property type="entry name" value="ANGIOGENIC FACTOR WITH G PATCH AND FHA DOMAINS 1"/>
    <property type="match status" value="1"/>
</dbReference>
<feature type="compositionally biased region" description="Basic and acidic residues" evidence="1">
    <location>
        <begin position="268"/>
        <end position="278"/>
    </location>
</feature>
<feature type="region of interest" description="Disordered" evidence="1">
    <location>
        <begin position="213"/>
        <end position="278"/>
    </location>
</feature>
<feature type="domain" description="FHA" evidence="2">
    <location>
        <begin position="76"/>
        <end position="152"/>
    </location>
</feature>
<dbReference type="PANTHER" id="PTHR23106:SF24">
    <property type="entry name" value="ANGIOGENIC FACTOR WITH G PATCH AND FHA DOMAINS 1"/>
    <property type="match status" value="1"/>
</dbReference>
<gene>
    <name evidence="3" type="ORF">GSTENG00020786001</name>
</gene>
<dbReference type="InterPro" id="IPR008984">
    <property type="entry name" value="SMAD_FHA_dom_sf"/>
</dbReference>
<dbReference type="OrthoDB" id="2538319at2759"/>
<dbReference type="CDD" id="cd22686">
    <property type="entry name" value="FHA_AGGF1"/>
    <property type="match status" value="1"/>
</dbReference>
<feature type="region of interest" description="Disordered" evidence="1">
    <location>
        <begin position="1"/>
        <end position="38"/>
    </location>
</feature>
<dbReference type="GO" id="GO:0001570">
    <property type="term" value="P:vasculogenesis"/>
    <property type="evidence" value="ECO:0007669"/>
    <property type="project" value="TreeGrafter"/>
</dbReference>
<feature type="non-terminal residue" evidence="3">
    <location>
        <position position="1"/>
    </location>
</feature>
<organism evidence="3">
    <name type="scientific">Tetraodon nigroviridis</name>
    <name type="common">Spotted green pufferfish</name>
    <name type="synonym">Chelonodon nigroviridis</name>
    <dbReference type="NCBI Taxonomy" id="99883"/>
    <lineage>
        <taxon>Eukaryota</taxon>
        <taxon>Metazoa</taxon>
        <taxon>Chordata</taxon>
        <taxon>Craniata</taxon>
        <taxon>Vertebrata</taxon>
        <taxon>Euteleostomi</taxon>
        <taxon>Actinopterygii</taxon>
        <taxon>Neopterygii</taxon>
        <taxon>Teleostei</taxon>
        <taxon>Neoteleostei</taxon>
        <taxon>Acanthomorphata</taxon>
        <taxon>Eupercaria</taxon>
        <taxon>Tetraodontiformes</taxon>
        <taxon>Tetradontoidea</taxon>
        <taxon>Tetraodontidae</taxon>
        <taxon>Tetraodon</taxon>
    </lineage>
</organism>
<sequence>NSEPEEGEITESEKEESPRSMSSLSNSPFRECQESEMEIQNPEAKSIWPPCVRVMVVRSPVLQVGTLFIITADSSATFGREKDMDHAVRIPEMGVSKVSVPRCAISIVCAPPESSTRLTTFHAEVYFDQEQQSYVLVDQGSQNGTVINGNRILQPKTKCEPQALMHGDEVKMGETVLSFHIHSGTDTCDGCEPGQVMAHLSRHKTEEKLGPVLTKEDKETKRQKELRQMKAKYGLQSNEYEETKTLKNPKYKNRAESRRQTVGSEGAFQRDDAPASVH</sequence>
<feature type="non-terminal residue" evidence="3">
    <location>
        <position position="278"/>
    </location>
</feature>
<proteinExistence type="predicted"/>
<dbReference type="SUPFAM" id="SSF49879">
    <property type="entry name" value="SMAD/FHA domain"/>
    <property type="match status" value="1"/>
</dbReference>
<accession>Q4SBW3</accession>
<feature type="compositionally biased region" description="Acidic residues" evidence="1">
    <location>
        <begin position="1"/>
        <end position="10"/>
    </location>
</feature>
<feature type="compositionally biased region" description="Basic and acidic residues" evidence="1">
    <location>
        <begin position="213"/>
        <end position="228"/>
    </location>
</feature>
<evidence type="ECO:0000256" key="1">
    <source>
        <dbReference type="SAM" id="MobiDB-lite"/>
    </source>
</evidence>
<reference evidence="3" key="1">
    <citation type="journal article" date="2004" name="Nature">
        <title>Genome duplication in the teleost fish Tetraodon nigroviridis reveals the early vertebrate proto-karyotype.</title>
        <authorList>
            <person name="Jaillon O."/>
            <person name="Aury J.-M."/>
            <person name="Brunet F."/>
            <person name="Petit J.-L."/>
            <person name="Stange-Thomann N."/>
            <person name="Mauceli E."/>
            <person name="Bouneau L."/>
            <person name="Fischer C."/>
            <person name="Ozouf-Costaz C."/>
            <person name="Bernot A."/>
            <person name="Nicaud S."/>
            <person name="Jaffe D."/>
            <person name="Fisher S."/>
            <person name="Lutfalla G."/>
            <person name="Dossat C."/>
            <person name="Segurens B."/>
            <person name="Dasilva C."/>
            <person name="Salanoubat M."/>
            <person name="Levy M."/>
            <person name="Boudet N."/>
            <person name="Castellano S."/>
            <person name="Anthouard V."/>
            <person name="Jubin C."/>
            <person name="Castelli V."/>
            <person name="Katinka M."/>
            <person name="Vacherie B."/>
            <person name="Biemont C."/>
            <person name="Skalli Z."/>
            <person name="Cattolico L."/>
            <person name="Poulain J."/>
            <person name="De Berardinis V."/>
            <person name="Cruaud C."/>
            <person name="Duprat S."/>
            <person name="Brottier P."/>
            <person name="Coutanceau J.-P."/>
            <person name="Gouzy J."/>
            <person name="Parra G."/>
            <person name="Lardier G."/>
            <person name="Chapple C."/>
            <person name="McKernan K.J."/>
            <person name="McEwan P."/>
            <person name="Bosak S."/>
            <person name="Kellis M."/>
            <person name="Volff J.-N."/>
            <person name="Guigo R."/>
            <person name="Zody M.C."/>
            <person name="Mesirov J."/>
            <person name="Lindblad-Toh K."/>
            <person name="Birren B."/>
            <person name="Nusbaum C."/>
            <person name="Kahn D."/>
            <person name="Robinson-Rechavi M."/>
            <person name="Laudet V."/>
            <person name="Schachter V."/>
            <person name="Quetier F."/>
            <person name="Saurin W."/>
            <person name="Scarpelli C."/>
            <person name="Wincker P."/>
            <person name="Lander E.S."/>
            <person name="Weissenbach J."/>
            <person name="Roest Crollius H."/>
        </authorList>
    </citation>
    <scope>NUCLEOTIDE SEQUENCE [LARGE SCALE GENOMIC DNA]</scope>
</reference>
<dbReference type="Pfam" id="PF00498">
    <property type="entry name" value="FHA"/>
    <property type="match status" value="1"/>
</dbReference>
<dbReference type="PROSITE" id="PS50006">
    <property type="entry name" value="FHA_DOMAIN"/>
    <property type="match status" value="1"/>
</dbReference>
<name>Q4SBW3_TETNG</name>
<evidence type="ECO:0000313" key="3">
    <source>
        <dbReference type="EMBL" id="CAG01869.1"/>
    </source>
</evidence>
<reference evidence="3" key="2">
    <citation type="submission" date="2004-02" db="EMBL/GenBank/DDBJ databases">
        <authorList>
            <consortium name="Genoscope"/>
            <consortium name="Whitehead Institute Centre for Genome Research"/>
        </authorList>
    </citation>
    <scope>NUCLEOTIDE SEQUENCE</scope>
</reference>
<dbReference type="InterPro" id="IPR000253">
    <property type="entry name" value="FHA_dom"/>
</dbReference>
<dbReference type="InterPro" id="IPR053027">
    <property type="entry name" value="AGGF1"/>
</dbReference>